<keyword evidence="1" id="KW-0479">Metal-binding</keyword>
<dbReference type="Proteomes" id="UP001219525">
    <property type="component" value="Unassembled WGS sequence"/>
</dbReference>
<feature type="region of interest" description="Disordered" evidence="4">
    <location>
        <begin position="272"/>
        <end position="385"/>
    </location>
</feature>
<feature type="compositionally biased region" description="Polar residues" evidence="4">
    <location>
        <begin position="781"/>
        <end position="801"/>
    </location>
</feature>
<keyword evidence="3" id="KW-0862">Zinc</keyword>
<proteinExistence type="predicted"/>
<dbReference type="InterPro" id="IPR017907">
    <property type="entry name" value="Znf_RING_CS"/>
</dbReference>
<reference evidence="5" key="1">
    <citation type="submission" date="2023-03" db="EMBL/GenBank/DDBJ databases">
        <title>Massive genome expansion in bonnet fungi (Mycena s.s.) driven by repeated elements and novel gene families across ecological guilds.</title>
        <authorList>
            <consortium name="Lawrence Berkeley National Laboratory"/>
            <person name="Harder C.B."/>
            <person name="Miyauchi S."/>
            <person name="Viragh M."/>
            <person name="Kuo A."/>
            <person name="Thoen E."/>
            <person name="Andreopoulos B."/>
            <person name="Lu D."/>
            <person name="Skrede I."/>
            <person name="Drula E."/>
            <person name="Henrissat B."/>
            <person name="Morin E."/>
            <person name="Kohler A."/>
            <person name="Barry K."/>
            <person name="LaButti K."/>
            <person name="Morin E."/>
            <person name="Salamov A."/>
            <person name="Lipzen A."/>
            <person name="Mereny Z."/>
            <person name="Hegedus B."/>
            <person name="Baldrian P."/>
            <person name="Stursova M."/>
            <person name="Weitz H."/>
            <person name="Taylor A."/>
            <person name="Grigoriev I.V."/>
            <person name="Nagy L.G."/>
            <person name="Martin F."/>
            <person name="Kauserud H."/>
        </authorList>
    </citation>
    <scope>NUCLEOTIDE SEQUENCE</scope>
    <source>
        <strain evidence="5">9144</strain>
    </source>
</reference>
<evidence type="ECO:0000256" key="1">
    <source>
        <dbReference type="ARBA" id="ARBA00022723"/>
    </source>
</evidence>
<evidence type="ECO:0000256" key="2">
    <source>
        <dbReference type="ARBA" id="ARBA00022771"/>
    </source>
</evidence>
<feature type="compositionally biased region" description="Polar residues" evidence="4">
    <location>
        <begin position="976"/>
        <end position="986"/>
    </location>
</feature>
<feature type="region of interest" description="Disordered" evidence="4">
    <location>
        <begin position="513"/>
        <end position="556"/>
    </location>
</feature>
<sequence length="1368" mass="146858">MDSSTPPILQPSGGKINASAVPGPNGDDTTRDTPRTTHPYANIPLSNSSDILFSPSNGPPVQSFLKTNLPYASNGIPHTPLSPSLHFGTPDGILTTATTFATRPDCPRDTSSGSPNPMDMNGQSPTRIRPPIQMQVRSAHNIPPAFLSPFSTLSSALGPSPSSPVASPGAPPTAPGGSSMPILQTTTHAPDTPPRTRDASNLAHNTLSSPSASSWTGSASPYPSRAVERNTNPVVGSLFGAPGALLAPTKPHSRDARSSLAAWDSLSLVPPAQASPLSSLSSLSPRSADARRGGAVAAPTDRMEVSSPSPLRGPAPGSSAMASTCPVGTGSKNSEKNGHQPFISSPEPPNVHSVHDLFTPPPESVAETEPLFTPRSSPLLASRSSIPLRKTDSAIIGKRKAAETAAVLPSPGKRRRMIMDYVRVPTAPYRLTPERERGREVGRVGRVYGARNSAAEGPQRQKVRARARRASGSNERPLALHSKRDVHPSLSDALNHAWAHNEREGTIPVGGMVVHKKRKQGRKKREHRESDEDQEGLADTKRAQRTRSGEREQGQVMEKIAEHPQWSWCAEMDNVTRLFFDMPVAEADRLSCVSLQLAYGKLLATTFVPQTLRPQKPCLVWSKRGVGEEEDEEVTPGGSVLEFCQSEEKIRHELPQGERNGTRMKQAVDGVTEDRVAQRKKDQSPEEFVLGQASSRDTVAEFSQPELDDTSSIAQESSPQLHGARISLTPLSQTDSDVDDAPVVLSAKAKGKQRALNDDAVPPSPEAENFYGASLTWIHQSANRGRPSSSPEQSSATQNMNGLFGGHVRPTSQLQASNFQISPPGLDCYPLVPPTTSADSFYPPVLSPSDNPLLPGADEQLYGDGTIDPSLLGGGMMEPDEAYENDNDDVQMGQEAGNEIEHEVEDVRMSSPASSDSSSSLYELPLAQRLPTRRRVQRRAPEGMVRTDLLSSDESSLSSSASSGDESEFYSPPAIKSSSKLTSKPGQPSVEIRASNGSAPTAFDVDRFFRYSGPPWPRGDPGNFCHQCRSRSKYLTMTFDKCTHAFCVRCVMLKYPPGTVAFECESTTENCVRCRDICTCDMCTTRRGETYHSSSRRKPAPRVPSYHPSSKRPKVPSYPGLETMAIEPTTYYATMYNFDGIPVAHTYLGADGNDQVVVACPVPNNIRRRVFIGAVQESWGLGPKPAVYIDPPRRPERNINKTKRRREKQYIGNKTPLFLPVRSRPPHAAQASELAPIPTLALAGDANALTDNEEVALTPLSLAPGDETVAESALTPVSGDLDPDSDCSSLSSLEPDGQGELLHWLFPDAADGGSVQKRQRSKSCGLSEAAAGKAGSGLALSDNVLADVIYSALKAAGATPIMAIEPSL</sequence>
<feature type="region of interest" description="Disordered" evidence="4">
    <location>
        <begin position="449"/>
        <end position="487"/>
    </location>
</feature>
<organism evidence="5 6">
    <name type="scientific">Mycena pura</name>
    <dbReference type="NCBI Taxonomy" id="153505"/>
    <lineage>
        <taxon>Eukaryota</taxon>
        <taxon>Fungi</taxon>
        <taxon>Dikarya</taxon>
        <taxon>Basidiomycota</taxon>
        <taxon>Agaricomycotina</taxon>
        <taxon>Agaricomycetes</taxon>
        <taxon>Agaricomycetidae</taxon>
        <taxon>Agaricales</taxon>
        <taxon>Marasmiineae</taxon>
        <taxon>Mycenaceae</taxon>
        <taxon>Mycena</taxon>
    </lineage>
</organism>
<comment type="caution">
    <text evidence="5">The sequence shown here is derived from an EMBL/GenBank/DDBJ whole genome shotgun (WGS) entry which is preliminary data.</text>
</comment>
<feature type="region of interest" description="Disordered" evidence="4">
    <location>
        <begin position="101"/>
        <end position="128"/>
    </location>
</feature>
<feature type="region of interest" description="Disordered" evidence="4">
    <location>
        <begin position="1091"/>
        <end position="1116"/>
    </location>
</feature>
<feature type="compositionally biased region" description="Basic residues" evidence="4">
    <location>
        <begin position="514"/>
        <end position="526"/>
    </location>
</feature>
<feature type="compositionally biased region" description="Low complexity" evidence="4">
    <location>
        <begin position="208"/>
        <end position="221"/>
    </location>
</feature>
<name>A0AAD6V421_9AGAR</name>
<keyword evidence="6" id="KW-1185">Reference proteome</keyword>
<accession>A0AAD6V421</accession>
<dbReference type="GO" id="GO:0008270">
    <property type="term" value="F:zinc ion binding"/>
    <property type="evidence" value="ECO:0007669"/>
    <property type="project" value="UniProtKB-KW"/>
</dbReference>
<dbReference type="PROSITE" id="PS00518">
    <property type="entry name" value="ZF_RING_1"/>
    <property type="match status" value="1"/>
</dbReference>
<feature type="region of interest" description="Disordered" evidence="4">
    <location>
        <begin position="904"/>
        <end position="996"/>
    </location>
</feature>
<evidence type="ECO:0000313" key="6">
    <source>
        <dbReference type="Proteomes" id="UP001219525"/>
    </source>
</evidence>
<feature type="region of interest" description="Disordered" evidence="4">
    <location>
        <begin position="153"/>
        <end position="228"/>
    </location>
</feature>
<feature type="compositionally biased region" description="Basic and acidic residues" evidence="4">
    <location>
        <begin position="538"/>
        <end position="553"/>
    </location>
</feature>
<feature type="region of interest" description="Disordered" evidence="4">
    <location>
        <begin position="749"/>
        <end position="768"/>
    </location>
</feature>
<feature type="compositionally biased region" description="Low complexity" evidence="4">
    <location>
        <begin position="374"/>
        <end position="385"/>
    </location>
</feature>
<feature type="region of interest" description="Disordered" evidence="4">
    <location>
        <begin position="651"/>
        <end position="722"/>
    </location>
</feature>
<dbReference type="EMBL" id="JARJCW010000056">
    <property type="protein sequence ID" value="KAJ7202133.1"/>
    <property type="molecule type" value="Genomic_DNA"/>
</dbReference>
<feature type="compositionally biased region" description="Low complexity" evidence="4">
    <location>
        <begin position="153"/>
        <end position="168"/>
    </location>
</feature>
<feature type="compositionally biased region" description="Polar residues" evidence="4">
    <location>
        <begin position="44"/>
        <end position="54"/>
    </location>
</feature>
<feature type="compositionally biased region" description="Basic and acidic residues" evidence="4">
    <location>
        <begin position="672"/>
        <end position="684"/>
    </location>
</feature>
<gene>
    <name evidence="5" type="ORF">GGX14DRAFT_463929</name>
</gene>
<evidence type="ECO:0000256" key="4">
    <source>
        <dbReference type="SAM" id="MobiDB-lite"/>
    </source>
</evidence>
<evidence type="ECO:0000313" key="5">
    <source>
        <dbReference type="EMBL" id="KAJ7202133.1"/>
    </source>
</evidence>
<evidence type="ECO:0000256" key="3">
    <source>
        <dbReference type="ARBA" id="ARBA00022833"/>
    </source>
</evidence>
<feature type="region of interest" description="Disordered" evidence="4">
    <location>
        <begin position="1"/>
        <end position="54"/>
    </location>
</feature>
<feature type="compositionally biased region" description="Polar residues" evidence="4">
    <location>
        <begin position="710"/>
        <end position="720"/>
    </location>
</feature>
<feature type="compositionally biased region" description="Low complexity" evidence="4">
    <location>
        <begin position="272"/>
        <end position="287"/>
    </location>
</feature>
<feature type="compositionally biased region" description="Polar residues" evidence="4">
    <location>
        <begin position="109"/>
        <end position="126"/>
    </location>
</feature>
<feature type="region of interest" description="Disordered" evidence="4">
    <location>
        <begin position="781"/>
        <end position="809"/>
    </location>
</feature>
<feature type="compositionally biased region" description="Low complexity" evidence="4">
    <location>
        <begin position="910"/>
        <end position="920"/>
    </location>
</feature>
<evidence type="ECO:0008006" key="7">
    <source>
        <dbReference type="Google" id="ProtNLM"/>
    </source>
</evidence>
<feature type="compositionally biased region" description="Low complexity" evidence="4">
    <location>
        <begin position="948"/>
        <end position="964"/>
    </location>
</feature>
<protein>
    <recommendedName>
        <fullName evidence="7">Zinc-finger domain-containing protein</fullName>
    </recommendedName>
</protein>
<keyword evidence="2" id="KW-0863">Zinc-finger</keyword>